<reference evidence="3" key="1">
    <citation type="submission" date="2015-06" db="UniProtKB">
        <authorList>
            <consortium name="EnsemblPlants"/>
        </authorList>
    </citation>
    <scope>IDENTIFICATION</scope>
</reference>
<dbReference type="InterPro" id="IPR036416">
    <property type="entry name" value="Pept_tRNA_hydro_sf"/>
</dbReference>
<dbReference type="GO" id="GO:0004045">
    <property type="term" value="F:peptidyl-tRNA hydrolase activity"/>
    <property type="evidence" value="ECO:0007669"/>
    <property type="project" value="InterPro"/>
</dbReference>
<evidence type="ECO:0000313" key="3">
    <source>
        <dbReference type="EnsemblPlants" id="EMT25210"/>
    </source>
</evidence>
<keyword evidence="2" id="KW-0472">Membrane</keyword>
<dbReference type="PANTHER" id="PTHR17224">
    <property type="entry name" value="PEPTIDYL-TRNA HYDROLASE"/>
    <property type="match status" value="1"/>
</dbReference>
<dbReference type="SUPFAM" id="SSF53178">
    <property type="entry name" value="Peptidyl-tRNA hydrolase-like"/>
    <property type="match status" value="1"/>
</dbReference>
<protein>
    <submittedName>
        <fullName evidence="3">CRS2-like protein, chloroplastic</fullName>
    </submittedName>
</protein>
<feature type="region of interest" description="Disordered" evidence="1">
    <location>
        <begin position="1"/>
        <end position="30"/>
    </location>
</feature>
<proteinExistence type="predicted"/>
<dbReference type="InterPro" id="IPR001328">
    <property type="entry name" value="Pept_tRNA_hydro"/>
</dbReference>
<dbReference type="Gene3D" id="3.40.50.1470">
    <property type="entry name" value="Peptidyl-tRNA hydrolase"/>
    <property type="match status" value="1"/>
</dbReference>
<feature type="compositionally biased region" description="Basic residues" evidence="1">
    <location>
        <begin position="1"/>
        <end position="10"/>
    </location>
</feature>
<evidence type="ECO:0000256" key="1">
    <source>
        <dbReference type="SAM" id="MobiDB-lite"/>
    </source>
</evidence>
<keyword evidence="2" id="KW-1133">Transmembrane helix</keyword>
<dbReference type="PROSITE" id="PS01195">
    <property type="entry name" value="PEPT_TRNA_HYDROL_1"/>
    <property type="match status" value="1"/>
</dbReference>
<dbReference type="PANTHER" id="PTHR17224:SF8">
    <property type="entry name" value="PEPTIDYL-TRNA HYDROLASE"/>
    <property type="match status" value="1"/>
</dbReference>
<sequence>MRQYDRHRRQTLPEKKGHATALDPAAAPNPRRPGLGASVGFSAGLIFGVVAVLARQLRFRTRRPPPLGLAARWGRSSLIGRAVAAAGLRGRALCSRPLWVRLAPFLSKRYVSSSSSPSCSAIQPWLFVGLGNPGEKYQSTRHNVGFDMIDAFADSQNISLTKNHFKALFGEGMVDGVPVLLAKPQTYINLSGESAGALAAYYKLPLHRVVVETITLLVYQVEECDIPFSQEPRIWPIKDW</sequence>
<accession>M8BJN3</accession>
<evidence type="ECO:0000256" key="2">
    <source>
        <dbReference type="SAM" id="Phobius"/>
    </source>
</evidence>
<name>M8BJN3_AEGTA</name>
<dbReference type="AlphaFoldDB" id="M8BJN3"/>
<feature type="transmembrane region" description="Helical" evidence="2">
    <location>
        <begin position="35"/>
        <end position="54"/>
    </location>
</feature>
<keyword evidence="2" id="KW-0812">Transmembrane</keyword>
<organism evidence="3">
    <name type="scientific">Aegilops tauschii</name>
    <name type="common">Tausch's goatgrass</name>
    <name type="synonym">Aegilops squarrosa</name>
    <dbReference type="NCBI Taxonomy" id="37682"/>
    <lineage>
        <taxon>Eukaryota</taxon>
        <taxon>Viridiplantae</taxon>
        <taxon>Streptophyta</taxon>
        <taxon>Embryophyta</taxon>
        <taxon>Tracheophyta</taxon>
        <taxon>Spermatophyta</taxon>
        <taxon>Magnoliopsida</taxon>
        <taxon>Liliopsida</taxon>
        <taxon>Poales</taxon>
        <taxon>Poaceae</taxon>
        <taxon>BOP clade</taxon>
        <taxon>Pooideae</taxon>
        <taxon>Triticodae</taxon>
        <taxon>Triticeae</taxon>
        <taxon>Triticinae</taxon>
        <taxon>Aegilops</taxon>
    </lineage>
</organism>
<dbReference type="Pfam" id="PF01195">
    <property type="entry name" value="Pept_tRNA_hydro"/>
    <property type="match status" value="1"/>
</dbReference>
<dbReference type="EnsemblPlants" id="EMT25210">
    <property type="protein sequence ID" value="EMT25210"/>
    <property type="gene ID" value="F775_07445"/>
</dbReference>
<dbReference type="InterPro" id="IPR018171">
    <property type="entry name" value="Pept_tRNA_hydro_CS"/>
</dbReference>